<evidence type="ECO:0000256" key="2">
    <source>
        <dbReference type="SAM" id="SignalP"/>
    </source>
</evidence>
<keyword evidence="2" id="KW-0732">Signal</keyword>
<evidence type="ECO:0000259" key="3">
    <source>
        <dbReference type="PROSITE" id="PS51272"/>
    </source>
</evidence>
<feature type="domain" description="SLH" evidence="3">
    <location>
        <begin position="85"/>
        <end position="148"/>
    </location>
</feature>
<comment type="caution">
    <text evidence="4">The sequence shown here is derived from an EMBL/GenBank/DDBJ whole genome shotgun (WGS) entry which is preliminary data.</text>
</comment>
<feature type="domain" description="SLH" evidence="3">
    <location>
        <begin position="149"/>
        <end position="212"/>
    </location>
</feature>
<evidence type="ECO:0000256" key="1">
    <source>
        <dbReference type="ARBA" id="ARBA00022737"/>
    </source>
</evidence>
<dbReference type="Gene3D" id="2.60.40.1080">
    <property type="match status" value="1"/>
</dbReference>
<keyword evidence="5" id="KW-1185">Reference proteome</keyword>
<name>A0A8J6J6T4_9FIRM</name>
<protein>
    <submittedName>
        <fullName evidence="4">S-layer homology domain-containing protein</fullName>
    </submittedName>
</protein>
<keyword evidence="1" id="KW-0677">Repeat</keyword>
<proteinExistence type="predicted"/>
<dbReference type="InterPro" id="IPR006311">
    <property type="entry name" value="TAT_signal"/>
</dbReference>
<feature type="chain" id="PRO_5038982987" evidence="2">
    <location>
        <begin position="28"/>
        <end position="542"/>
    </location>
</feature>
<reference evidence="4" key="1">
    <citation type="submission" date="2020-08" db="EMBL/GenBank/DDBJ databases">
        <title>Genome public.</title>
        <authorList>
            <person name="Liu C."/>
            <person name="Sun Q."/>
        </authorList>
    </citation>
    <scope>NUCLEOTIDE SEQUENCE</scope>
    <source>
        <strain evidence="4">NSJ-51</strain>
    </source>
</reference>
<dbReference type="RefSeq" id="WP_186907729.1">
    <property type="nucleotide sequence ID" value="NZ_JACOPP010000010.1"/>
</dbReference>
<sequence>MKKRRQFRRWLSLFCLLALLAAPAVPAAAAEQPDRWAQAEVAQAVELGLVPADLQNGYGKDITRAEFCRLAVLCLEEAARVNGLDLTPSRDVRFDDTSDPSVLTAAGLGIVSGNGKGSFLPDNGITRQEAAVMLHNTLKAMGAPIGPAGASFSDQGSIAAWASGPVSAMVGWGVMNGTGGGAFSPLGSYTRQQAYVTMYRLLSSVYMRMESYAYRLQPGERLETGCCYATGSPSAAWSSSDPAVVAIEKDTGSGAVTLRAVAPGAASVTCRSGDFQMTAAVTVAQATAAAGSDFTGASRLHYSNDVAWDLCRALEQQIGIQIFYLPEFDDTVPGAVVTHATFGSVTLGGAYFQQVYQELLKMKEAFDLYPDGFLKEVVAKKGSRRTQIVLFPSDMVLFDGQVSGMGGGFHGEHVYDGSGARCDRIYYTGTGDPYVYSHEMGHMVVSSAMIANGWTASCNQWVSFTANSGSEGFVSGYAMVSRPEDFAETWAYLWHNRDQVEAMLSTGRSEALRAKIAYLTEVLIKQYKTATRETLPWSGMAG</sequence>
<accession>A0A8J6J6T4</accession>
<dbReference type="EMBL" id="JACOPP010000010">
    <property type="protein sequence ID" value="MBC5733841.1"/>
    <property type="molecule type" value="Genomic_DNA"/>
</dbReference>
<feature type="signal peptide" evidence="2">
    <location>
        <begin position="1"/>
        <end position="27"/>
    </location>
</feature>
<dbReference type="Pfam" id="PF00395">
    <property type="entry name" value="SLH"/>
    <property type="match status" value="2"/>
</dbReference>
<evidence type="ECO:0000313" key="5">
    <source>
        <dbReference type="Proteomes" id="UP000661435"/>
    </source>
</evidence>
<dbReference type="InterPro" id="IPR001119">
    <property type="entry name" value="SLH_dom"/>
</dbReference>
<dbReference type="Gene3D" id="3.40.390.70">
    <property type="match status" value="1"/>
</dbReference>
<dbReference type="Proteomes" id="UP000661435">
    <property type="component" value="Unassembled WGS sequence"/>
</dbReference>
<dbReference type="AlphaFoldDB" id="A0A8J6J6T4"/>
<evidence type="ECO:0000313" key="4">
    <source>
        <dbReference type="EMBL" id="MBC5733841.1"/>
    </source>
</evidence>
<dbReference type="PROSITE" id="PS51272">
    <property type="entry name" value="SLH"/>
    <property type="match status" value="2"/>
</dbReference>
<dbReference type="PROSITE" id="PS51318">
    <property type="entry name" value="TAT"/>
    <property type="match status" value="1"/>
</dbReference>
<organism evidence="4 5">
    <name type="scientific">Lawsonibacter hominis</name>
    <dbReference type="NCBI Taxonomy" id="2763053"/>
    <lineage>
        <taxon>Bacteria</taxon>
        <taxon>Bacillati</taxon>
        <taxon>Bacillota</taxon>
        <taxon>Clostridia</taxon>
        <taxon>Eubacteriales</taxon>
        <taxon>Oscillospiraceae</taxon>
        <taxon>Lawsonibacter</taxon>
    </lineage>
</organism>
<gene>
    <name evidence="4" type="ORF">H8S57_08875</name>
</gene>